<keyword evidence="2" id="KW-1185">Reference proteome</keyword>
<comment type="caution">
    <text evidence="1">The sequence shown here is derived from an EMBL/GenBank/DDBJ whole genome shotgun (WGS) entry which is preliminary data.</text>
</comment>
<evidence type="ECO:0000313" key="2">
    <source>
        <dbReference type="Proteomes" id="UP001497700"/>
    </source>
</evidence>
<gene>
    <name evidence="1" type="ORF">F4820DRAFT_464237</name>
</gene>
<accession>A0ACB9YRD4</accession>
<reference evidence="1 2" key="1">
    <citation type="journal article" date="2022" name="New Phytol.">
        <title>Ecological generalism drives hyperdiversity of secondary metabolite gene clusters in xylarialean endophytes.</title>
        <authorList>
            <person name="Franco M.E.E."/>
            <person name="Wisecaver J.H."/>
            <person name="Arnold A.E."/>
            <person name="Ju Y.M."/>
            <person name="Slot J.C."/>
            <person name="Ahrendt S."/>
            <person name="Moore L.P."/>
            <person name="Eastman K.E."/>
            <person name="Scott K."/>
            <person name="Konkel Z."/>
            <person name="Mondo S.J."/>
            <person name="Kuo A."/>
            <person name="Hayes R.D."/>
            <person name="Haridas S."/>
            <person name="Andreopoulos B."/>
            <person name="Riley R."/>
            <person name="LaButti K."/>
            <person name="Pangilinan J."/>
            <person name="Lipzen A."/>
            <person name="Amirebrahimi M."/>
            <person name="Yan J."/>
            <person name="Adam C."/>
            <person name="Keymanesh K."/>
            <person name="Ng V."/>
            <person name="Louie K."/>
            <person name="Northen T."/>
            <person name="Drula E."/>
            <person name="Henrissat B."/>
            <person name="Hsieh H.M."/>
            <person name="Youens-Clark K."/>
            <person name="Lutzoni F."/>
            <person name="Miadlikowska J."/>
            <person name="Eastwood D.C."/>
            <person name="Hamelin R.C."/>
            <person name="Grigoriev I.V."/>
            <person name="U'Ren J.M."/>
        </authorList>
    </citation>
    <scope>NUCLEOTIDE SEQUENCE [LARGE SCALE GENOMIC DNA]</scope>
    <source>
        <strain evidence="1 2">CBS 119005</strain>
    </source>
</reference>
<protein>
    <submittedName>
        <fullName evidence="1">FAD/NAD(P)-binding domain-containing protein</fullName>
    </submittedName>
</protein>
<evidence type="ECO:0000313" key="1">
    <source>
        <dbReference type="EMBL" id="KAI4861908.1"/>
    </source>
</evidence>
<organism evidence="1 2">
    <name type="scientific">Hypoxylon rubiginosum</name>
    <dbReference type="NCBI Taxonomy" id="110542"/>
    <lineage>
        <taxon>Eukaryota</taxon>
        <taxon>Fungi</taxon>
        <taxon>Dikarya</taxon>
        <taxon>Ascomycota</taxon>
        <taxon>Pezizomycotina</taxon>
        <taxon>Sordariomycetes</taxon>
        <taxon>Xylariomycetidae</taxon>
        <taxon>Xylariales</taxon>
        <taxon>Hypoxylaceae</taxon>
        <taxon>Hypoxylon</taxon>
    </lineage>
</organism>
<dbReference type="EMBL" id="MU393539">
    <property type="protein sequence ID" value="KAI4861908.1"/>
    <property type="molecule type" value="Genomic_DNA"/>
</dbReference>
<proteinExistence type="predicted"/>
<sequence length="439" mass="48973">MASPTRNDSTCCDVIIIGGSLAGLMCGLAAKHAGHNVQIIEQSSNARQSHRAGIGLAPYVNAFLEHHDCLVNSFTHHTTNLKTLKSNGALQVFSSQKRSLTSWDAFYYRLRSLYDGHISPYYPTAPSSAETDGSIIYKPRNQVLEITRLREHDSSLSLDVLDLDTGKTSELRADYVIGADGPDSLIRAKYLPDVQRQYAGYVVWRGVVPEGQVSDFTRELFSHSIVVHIMKQERTHCVVYMIPGVNGSLKPGERLLNFILYTNETPETLNDILVDAIDGHRHHNTVPAGQVKDEIWSKRVERAELNALPAPFQEVIGKVKQPFVQVIADFCSPSAAFEDGKVLLIGDALALFRPHAAAGSAQAAFHSLAVSDYLNGKISAQQWEEKVLKFSFLHWQQSIWWGNWYQKNIAIALISGLRFWTYVGIERVKAWWNSAESPI</sequence>
<dbReference type="Proteomes" id="UP001497700">
    <property type="component" value="Unassembled WGS sequence"/>
</dbReference>
<name>A0ACB9YRD4_9PEZI</name>